<dbReference type="InterPro" id="IPR036259">
    <property type="entry name" value="MFS_trans_sf"/>
</dbReference>
<dbReference type="InterPro" id="IPR051717">
    <property type="entry name" value="MFS_MFSD6"/>
</dbReference>
<dbReference type="SUPFAM" id="SSF103473">
    <property type="entry name" value="MFS general substrate transporter"/>
    <property type="match status" value="1"/>
</dbReference>
<evidence type="ECO:0000256" key="4">
    <source>
        <dbReference type="ARBA" id="ARBA00022989"/>
    </source>
</evidence>
<evidence type="ECO:0000256" key="7">
    <source>
        <dbReference type="SAM" id="Phobius"/>
    </source>
</evidence>
<feature type="transmembrane region" description="Helical" evidence="7">
    <location>
        <begin position="46"/>
        <end position="65"/>
    </location>
</feature>
<evidence type="ECO:0000256" key="6">
    <source>
        <dbReference type="SAM" id="MobiDB-lite"/>
    </source>
</evidence>
<evidence type="ECO:0000259" key="8">
    <source>
        <dbReference type="PROSITE" id="PS50850"/>
    </source>
</evidence>
<feature type="region of interest" description="Disordered" evidence="6">
    <location>
        <begin position="449"/>
        <end position="476"/>
    </location>
</feature>
<comment type="subcellular location">
    <subcellularLocation>
        <location evidence="1">Membrane</location>
        <topology evidence="1">Multi-pass membrane protein</topology>
    </subcellularLocation>
</comment>
<keyword evidence="10" id="KW-1185">Reference proteome</keyword>
<feature type="transmembrane region" description="Helical" evidence="7">
    <location>
        <begin position="394"/>
        <end position="411"/>
    </location>
</feature>
<dbReference type="Pfam" id="PF12832">
    <property type="entry name" value="MFS_1_like"/>
    <property type="match status" value="1"/>
</dbReference>
<dbReference type="InParanoid" id="F2TYG4"/>
<comment type="similarity">
    <text evidence="2">Belongs to the major facilitator superfamily. MFSD6 family.</text>
</comment>
<evidence type="ECO:0000256" key="3">
    <source>
        <dbReference type="ARBA" id="ARBA00022692"/>
    </source>
</evidence>
<feature type="domain" description="Major facilitator superfamily (MFS) profile" evidence="8">
    <location>
        <begin position="264"/>
        <end position="476"/>
    </location>
</feature>
<dbReference type="PROSITE" id="PS50850">
    <property type="entry name" value="MFS"/>
    <property type="match status" value="1"/>
</dbReference>
<evidence type="ECO:0000256" key="5">
    <source>
        <dbReference type="ARBA" id="ARBA00023136"/>
    </source>
</evidence>
<dbReference type="Proteomes" id="UP000007799">
    <property type="component" value="Unassembled WGS sequence"/>
</dbReference>
<dbReference type="GO" id="GO:0022857">
    <property type="term" value="F:transmembrane transporter activity"/>
    <property type="evidence" value="ECO:0007669"/>
    <property type="project" value="InterPro"/>
</dbReference>
<keyword evidence="5 7" id="KW-0472">Membrane</keyword>
<feature type="transmembrane region" description="Helical" evidence="7">
    <location>
        <begin position="326"/>
        <end position="345"/>
    </location>
</feature>
<evidence type="ECO:0000313" key="10">
    <source>
        <dbReference type="Proteomes" id="UP000007799"/>
    </source>
</evidence>
<organism evidence="10">
    <name type="scientific">Salpingoeca rosetta (strain ATCC 50818 / BSB-021)</name>
    <dbReference type="NCBI Taxonomy" id="946362"/>
    <lineage>
        <taxon>Eukaryota</taxon>
        <taxon>Choanoflagellata</taxon>
        <taxon>Craspedida</taxon>
        <taxon>Salpingoecidae</taxon>
        <taxon>Salpingoeca</taxon>
    </lineage>
</organism>
<name>F2TYG4_SALR5</name>
<sequence length="476" mass="51010">MKMKMKRSNELHLIRAIYFVQCLVGCCVSNFLVLYLSYRHLDSHEVGIIIGTVYPFSQMIGQPVWSSIADCTGRHKACMLWSLVTGSAVIFCALYMATFAKIALVIGAGALLTAGVNPLLDNTTLVSLEYHGVPLSNYGRFRVYGAVGWGVSALGLGPLIDRFGVPVIFYAFAVSSVLYVALIAILPFSGGAAALSYGSIQCADDGADSGNQQPPAPTAYWMDGAGDEQAKLLPPSTTTASNPPCGAADVASRGYLRTLLGQRYTLLFFFMVVSMGIGKGVIDAFLFLYLQELDAPATLMGLTLAVTTVSEIPFFFFSGELIAKCGAIYTVSLALCAYAARLLYYSQLTRAWLVLPIELLHGLTFGLSWAAVASYSYKISPKGYEATTQGITSALFWGLGFGLGACGGGFINQAYGFVFLFWMGCTFAASACIVALLWYYIETRLTSSSTTSRTSGSRTSGRNSGRNNDNNSSGFV</sequence>
<accession>F2TYG4</accession>
<dbReference type="PANTHER" id="PTHR16172:SF41">
    <property type="entry name" value="MAJOR FACILITATOR SUPERFAMILY DOMAIN-CONTAINING PROTEIN 6-LIKE"/>
    <property type="match status" value="1"/>
</dbReference>
<dbReference type="InterPro" id="IPR024989">
    <property type="entry name" value="MFS_assoc_dom"/>
</dbReference>
<feature type="transmembrane region" description="Helical" evidence="7">
    <location>
        <begin position="167"/>
        <end position="188"/>
    </location>
</feature>
<feature type="transmembrane region" description="Helical" evidence="7">
    <location>
        <begin position="351"/>
        <end position="373"/>
    </location>
</feature>
<evidence type="ECO:0000256" key="1">
    <source>
        <dbReference type="ARBA" id="ARBA00004141"/>
    </source>
</evidence>
<dbReference type="Gene3D" id="1.20.1250.20">
    <property type="entry name" value="MFS general substrate transporter like domains"/>
    <property type="match status" value="2"/>
</dbReference>
<dbReference type="InterPro" id="IPR020846">
    <property type="entry name" value="MFS_dom"/>
</dbReference>
<dbReference type="AlphaFoldDB" id="F2TYG4"/>
<dbReference type="GeneID" id="16078192"/>
<evidence type="ECO:0000256" key="2">
    <source>
        <dbReference type="ARBA" id="ARBA00005241"/>
    </source>
</evidence>
<feature type="transmembrane region" description="Helical" evidence="7">
    <location>
        <begin position="266"/>
        <end position="290"/>
    </location>
</feature>
<dbReference type="KEGG" id="sre:PTSG_01616"/>
<dbReference type="STRING" id="946362.F2TYG4"/>
<keyword evidence="4 7" id="KW-1133">Transmembrane helix</keyword>
<gene>
    <name evidence="9" type="ORF">PTSG_01616</name>
</gene>
<reference evidence="9" key="1">
    <citation type="submission" date="2009-08" db="EMBL/GenBank/DDBJ databases">
        <title>Annotation of Salpingoeca rosetta.</title>
        <authorList>
            <consortium name="The Broad Institute Genome Sequencing Platform"/>
            <person name="Russ C."/>
            <person name="Cuomo C."/>
            <person name="Burger G."/>
            <person name="Gray M.W."/>
            <person name="Holland P.W.H."/>
            <person name="King N."/>
            <person name="Lang F.B.F."/>
            <person name="Roger A.J."/>
            <person name="Ruiz-Trillo I."/>
            <person name="Young S.K."/>
            <person name="Zeng Q."/>
            <person name="Gargeya S."/>
            <person name="Alvarado L."/>
            <person name="Berlin A."/>
            <person name="Chapman S.B."/>
            <person name="Chen Z."/>
            <person name="Freedman E."/>
            <person name="Gellesch M."/>
            <person name="Goldberg J."/>
            <person name="Griggs A."/>
            <person name="Gujja S."/>
            <person name="Heilman E."/>
            <person name="Heiman D."/>
            <person name="Howarth C."/>
            <person name="Mehta T."/>
            <person name="Neiman D."/>
            <person name="Pearson M."/>
            <person name="Roberts A."/>
            <person name="Saif S."/>
            <person name="Shea T."/>
            <person name="Shenoy N."/>
            <person name="Sisk P."/>
            <person name="Stolte C."/>
            <person name="Sykes S."/>
            <person name="White J."/>
            <person name="Yandava C."/>
            <person name="Haas B."/>
            <person name="Nusbaum C."/>
            <person name="Birren B."/>
        </authorList>
    </citation>
    <scope>NUCLEOTIDE SEQUENCE [LARGE SCALE GENOMIC DNA]</scope>
    <source>
        <strain evidence="9">ATCC 50818</strain>
    </source>
</reference>
<feature type="transmembrane region" description="Helical" evidence="7">
    <location>
        <begin position="12"/>
        <end position="34"/>
    </location>
</feature>
<dbReference type="GO" id="GO:0016020">
    <property type="term" value="C:membrane"/>
    <property type="evidence" value="ECO:0007669"/>
    <property type="project" value="UniProtKB-SubCell"/>
</dbReference>
<dbReference type="eggNOG" id="KOG3762">
    <property type="taxonomic scope" value="Eukaryota"/>
</dbReference>
<feature type="transmembrane region" description="Helical" evidence="7">
    <location>
        <begin position="141"/>
        <end position="161"/>
    </location>
</feature>
<feature type="transmembrane region" description="Helical" evidence="7">
    <location>
        <begin position="296"/>
        <end position="317"/>
    </location>
</feature>
<proteinExistence type="inferred from homology"/>
<dbReference type="OrthoDB" id="515887at2759"/>
<dbReference type="PANTHER" id="PTHR16172">
    <property type="entry name" value="MAJOR FACILITATOR SUPERFAMILY DOMAIN-CONTAINING PROTEIN 6-LIKE"/>
    <property type="match status" value="1"/>
</dbReference>
<evidence type="ECO:0000313" key="9">
    <source>
        <dbReference type="EMBL" id="EGD78638.1"/>
    </source>
</evidence>
<protein>
    <recommendedName>
        <fullName evidence="8">Major facilitator superfamily (MFS) profile domain-containing protein</fullName>
    </recommendedName>
</protein>
<dbReference type="EMBL" id="GL832957">
    <property type="protein sequence ID" value="EGD78638.1"/>
    <property type="molecule type" value="Genomic_DNA"/>
</dbReference>
<feature type="transmembrane region" description="Helical" evidence="7">
    <location>
        <begin position="417"/>
        <end position="441"/>
    </location>
</feature>
<keyword evidence="3 7" id="KW-0812">Transmembrane</keyword>
<dbReference type="RefSeq" id="XP_004997596.1">
    <property type="nucleotide sequence ID" value="XM_004997539.1"/>
</dbReference>
<dbReference type="OMA" id="FIMATCF"/>